<evidence type="ECO:0000256" key="7">
    <source>
        <dbReference type="ARBA" id="ARBA00022723"/>
    </source>
</evidence>
<evidence type="ECO:0000256" key="15">
    <source>
        <dbReference type="SAM" id="Phobius"/>
    </source>
</evidence>
<evidence type="ECO:0000256" key="13">
    <source>
        <dbReference type="ARBA" id="ARBA00024209"/>
    </source>
</evidence>
<keyword evidence="11 15" id="KW-1133">Transmembrane helix</keyword>
<keyword evidence="7" id="KW-0479">Metal-binding</keyword>
<comment type="catalytic activity">
    <reaction evidence="1">
        <text>S-ubiquitinyl-[E2 ubiquitin-conjugating enzyme]-L-cysteine + [acceptor protein]-L-lysine = [E2 ubiquitin-conjugating enzyme]-L-cysteine + N(6)-ubiquitinyl-[acceptor protein]-L-lysine.</text>
        <dbReference type="EC" id="2.3.2.27"/>
    </reaction>
</comment>
<evidence type="ECO:0000256" key="9">
    <source>
        <dbReference type="ARBA" id="ARBA00022786"/>
    </source>
</evidence>
<dbReference type="PANTHER" id="PTHR45768">
    <property type="entry name" value="E3 UBIQUITIN-PROTEIN LIGASE RNF13-LIKE"/>
    <property type="match status" value="1"/>
</dbReference>
<name>A0A1R3GP38_9ROSI</name>
<dbReference type="FunFam" id="3.30.40.10:FF:000231">
    <property type="entry name" value="RING-H2 finger protein ATL46"/>
    <property type="match status" value="1"/>
</dbReference>
<dbReference type="GO" id="GO:0031625">
    <property type="term" value="F:ubiquitin protein ligase binding"/>
    <property type="evidence" value="ECO:0007669"/>
    <property type="project" value="TreeGrafter"/>
</dbReference>
<dbReference type="Gene3D" id="3.30.40.10">
    <property type="entry name" value="Zinc/RING finger domain, C3HC4 (zinc finger)"/>
    <property type="match status" value="1"/>
</dbReference>
<protein>
    <recommendedName>
        <fullName evidence="4">RING-type E3 ubiquitin transferase</fullName>
        <ecNumber evidence="4">2.3.2.27</ecNumber>
    </recommendedName>
</protein>
<dbReference type="EC" id="2.3.2.27" evidence="4"/>
<dbReference type="PROSITE" id="PS50089">
    <property type="entry name" value="ZF_RING_2"/>
    <property type="match status" value="1"/>
</dbReference>
<sequence length="369" mass="41538">MLRITNEINQMLYPPPSSFPTPYYNVDSYESSPSPSSSSSSIRISPVLLLIIVIFAVIFFFAGLLHLLVRFLIKRPSFSPIYQSNRFPASSESHGLQRQLQQLFRLHDSGLDQSVIDALPVFYYKDIKGLKQPFDCAVCLCEFSEHDKLRLLPVCSHAFHIHCIDTWLLSNSTCPLCRGTLSGSNFPLENPIMFQCDYLRVESDGENGISCSHQKSAVNEDIVGEKRVLSVRLGKFRSINDTENGGGRELQGPREISSCNLDARRCYSMGAYQYVVGDLLQVTLSPGSVRYEKLIMEGKRSEDASSSIAGDVEEKRIRRNRGESFSVSKIWLWSKKTRFPDSHADADVSVLNVSLPRARNNNTTDHQLV</sequence>
<dbReference type="InterPro" id="IPR013083">
    <property type="entry name" value="Znf_RING/FYVE/PHD"/>
</dbReference>
<evidence type="ECO:0000256" key="8">
    <source>
        <dbReference type="ARBA" id="ARBA00022771"/>
    </source>
</evidence>
<comment type="similarity">
    <text evidence="13">Belongs to the RING-type zinc finger family. ATL subfamily.</text>
</comment>
<evidence type="ECO:0000256" key="5">
    <source>
        <dbReference type="ARBA" id="ARBA00022679"/>
    </source>
</evidence>
<dbReference type="GO" id="GO:0061630">
    <property type="term" value="F:ubiquitin protein ligase activity"/>
    <property type="evidence" value="ECO:0007669"/>
    <property type="project" value="UniProtKB-EC"/>
</dbReference>
<keyword evidence="8 14" id="KW-0863">Zinc-finger</keyword>
<evidence type="ECO:0000256" key="11">
    <source>
        <dbReference type="ARBA" id="ARBA00022989"/>
    </source>
</evidence>
<dbReference type="GO" id="GO:0008270">
    <property type="term" value="F:zinc ion binding"/>
    <property type="evidence" value="ECO:0007669"/>
    <property type="project" value="UniProtKB-KW"/>
</dbReference>
<dbReference type="Proteomes" id="UP000187203">
    <property type="component" value="Unassembled WGS sequence"/>
</dbReference>
<keyword evidence="9" id="KW-0833">Ubl conjugation pathway</keyword>
<dbReference type="GO" id="GO:0016020">
    <property type="term" value="C:membrane"/>
    <property type="evidence" value="ECO:0007669"/>
    <property type="project" value="UniProtKB-SubCell"/>
</dbReference>
<dbReference type="Pfam" id="PF13639">
    <property type="entry name" value="zf-RING_2"/>
    <property type="match status" value="1"/>
</dbReference>
<evidence type="ECO:0000256" key="2">
    <source>
        <dbReference type="ARBA" id="ARBA00004167"/>
    </source>
</evidence>
<evidence type="ECO:0000256" key="1">
    <source>
        <dbReference type="ARBA" id="ARBA00000900"/>
    </source>
</evidence>
<dbReference type="OrthoDB" id="8062037at2759"/>
<evidence type="ECO:0000256" key="4">
    <source>
        <dbReference type="ARBA" id="ARBA00012483"/>
    </source>
</evidence>
<evidence type="ECO:0000256" key="14">
    <source>
        <dbReference type="PROSITE-ProRule" id="PRU00175"/>
    </source>
</evidence>
<accession>A0A1R3GP38</accession>
<dbReference type="SMART" id="SM00184">
    <property type="entry name" value="RING"/>
    <property type="match status" value="1"/>
</dbReference>
<keyword evidence="12 15" id="KW-0472">Membrane</keyword>
<feature type="transmembrane region" description="Helical" evidence="15">
    <location>
        <begin position="47"/>
        <end position="69"/>
    </location>
</feature>
<feature type="domain" description="RING-type" evidence="16">
    <location>
        <begin position="136"/>
        <end position="178"/>
    </location>
</feature>
<evidence type="ECO:0000313" key="17">
    <source>
        <dbReference type="EMBL" id="OMO59797.1"/>
    </source>
</evidence>
<dbReference type="PANTHER" id="PTHR45768:SF71">
    <property type="entry name" value="RING_U-BOX SUPERFAMILY PROTEIN"/>
    <property type="match status" value="1"/>
</dbReference>
<comment type="pathway">
    <text evidence="3">Protein modification; protein ubiquitination.</text>
</comment>
<keyword evidence="6 15" id="KW-0812">Transmembrane</keyword>
<organism evidence="17 18">
    <name type="scientific">Corchorus olitorius</name>
    <dbReference type="NCBI Taxonomy" id="93759"/>
    <lineage>
        <taxon>Eukaryota</taxon>
        <taxon>Viridiplantae</taxon>
        <taxon>Streptophyta</taxon>
        <taxon>Embryophyta</taxon>
        <taxon>Tracheophyta</taxon>
        <taxon>Spermatophyta</taxon>
        <taxon>Magnoliopsida</taxon>
        <taxon>eudicotyledons</taxon>
        <taxon>Gunneridae</taxon>
        <taxon>Pentapetalae</taxon>
        <taxon>rosids</taxon>
        <taxon>malvids</taxon>
        <taxon>Malvales</taxon>
        <taxon>Malvaceae</taxon>
        <taxon>Grewioideae</taxon>
        <taxon>Apeibeae</taxon>
        <taxon>Corchorus</taxon>
    </lineage>
</organism>
<keyword evidence="5" id="KW-0808">Transferase</keyword>
<evidence type="ECO:0000256" key="3">
    <source>
        <dbReference type="ARBA" id="ARBA00004906"/>
    </source>
</evidence>
<comment type="subcellular location">
    <subcellularLocation>
        <location evidence="2">Membrane</location>
        <topology evidence="2">Single-pass membrane protein</topology>
    </subcellularLocation>
</comment>
<dbReference type="SUPFAM" id="SSF57850">
    <property type="entry name" value="RING/U-box"/>
    <property type="match status" value="1"/>
</dbReference>
<dbReference type="STRING" id="93759.A0A1R3GP38"/>
<comment type="caution">
    <text evidence="17">The sequence shown here is derived from an EMBL/GenBank/DDBJ whole genome shotgun (WGS) entry which is preliminary data.</text>
</comment>
<evidence type="ECO:0000259" key="16">
    <source>
        <dbReference type="PROSITE" id="PS50089"/>
    </source>
</evidence>
<reference evidence="18" key="1">
    <citation type="submission" date="2013-09" db="EMBL/GenBank/DDBJ databases">
        <title>Corchorus olitorius genome sequencing.</title>
        <authorList>
            <person name="Alam M."/>
            <person name="Haque M.S."/>
            <person name="Islam M.S."/>
            <person name="Emdad E.M."/>
            <person name="Islam M.M."/>
            <person name="Ahmed B."/>
            <person name="Halim A."/>
            <person name="Hossen Q.M.M."/>
            <person name="Hossain M.Z."/>
            <person name="Ahmed R."/>
            <person name="Khan M.M."/>
            <person name="Islam R."/>
            <person name="Rashid M.M."/>
            <person name="Khan S.A."/>
            <person name="Rahman M.S."/>
            <person name="Alam M."/>
            <person name="Yahiya A.S."/>
            <person name="Khan M.S."/>
            <person name="Azam M.S."/>
            <person name="Haque T."/>
            <person name="Lashkar M.Z.H."/>
            <person name="Akhand A.I."/>
            <person name="Morshed G."/>
            <person name="Roy S."/>
            <person name="Uddin K.S."/>
            <person name="Rabeya T."/>
            <person name="Hossain A.S."/>
            <person name="Chowdhury A."/>
            <person name="Snigdha A.R."/>
            <person name="Mortoza M.S."/>
            <person name="Matin S.A."/>
            <person name="Hoque S.M.E."/>
            <person name="Islam M.K."/>
            <person name="Roy D.K."/>
            <person name="Haider R."/>
            <person name="Moosa M.M."/>
            <person name="Elias S.M."/>
            <person name="Hasan A.M."/>
            <person name="Jahan S."/>
            <person name="Shafiuddin M."/>
            <person name="Mahmood N."/>
            <person name="Shommy N.S."/>
        </authorList>
    </citation>
    <scope>NUCLEOTIDE SEQUENCE [LARGE SCALE GENOMIC DNA]</scope>
    <source>
        <strain evidence="18">cv. O-4</strain>
    </source>
</reference>
<keyword evidence="10" id="KW-0862">Zinc</keyword>
<proteinExistence type="inferred from homology"/>
<dbReference type="InterPro" id="IPR001841">
    <property type="entry name" value="Znf_RING"/>
</dbReference>
<gene>
    <name evidence="17" type="ORF">COLO4_34069</name>
</gene>
<dbReference type="AlphaFoldDB" id="A0A1R3GP38"/>
<dbReference type="CDD" id="cd16461">
    <property type="entry name" value="RING-H2_EL5-like"/>
    <property type="match status" value="1"/>
</dbReference>
<evidence type="ECO:0000256" key="12">
    <source>
        <dbReference type="ARBA" id="ARBA00023136"/>
    </source>
</evidence>
<dbReference type="EMBL" id="AWUE01022057">
    <property type="protein sequence ID" value="OMO59797.1"/>
    <property type="molecule type" value="Genomic_DNA"/>
</dbReference>
<evidence type="ECO:0000313" key="18">
    <source>
        <dbReference type="Proteomes" id="UP000187203"/>
    </source>
</evidence>
<evidence type="ECO:0000256" key="10">
    <source>
        <dbReference type="ARBA" id="ARBA00022833"/>
    </source>
</evidence>
<keyword evidence="18" id="KW-1185">Reference proteome</keyword>
<evidence type="ECO:0000256" key="6">
    <source>
        <dbReference type="ARBA" id="ARBA00022692"/>
    </source>
</evidence>